<protein>
    <recommendedName>
        <fullName evidence="3">MFS general substrate transporter</fullName>
    </recommendedName>
</protein>
<proteinExistence type="predicted"/>
<gene>
    <name evidence="1" type="ORF">F5050DRAFT_907876</name>
</gene>
<sequence>MAEPIELDTRLISRNKTDPLGGVINAMSSPNVANVSNSEQRSNVVELPPVDKGFKAWSFCASACALETFIWGWNNTYGIFQEFYSTNPPFQNSSLISISAIGTSDVPGWA</sequence>
<reference evidence="1" key="1">
    <citation type="submission" date="2022-08" db="EMBL/GenBank/DDBJ databases">
        <authorList>
            <consortium name="DOE Joint Genome Institute"/>
            <person name="Min B."/>
            <person name="Riley R."/>
            <person name="Sierra-Patev S."/>
            <person name="Naranjo-Ortiz M."/>
            <person name="Looney B."/>
            <person name="Konkel Z."/>
            <person name="Slot J.C."/>
            <person name="Sakamoto Y."/>
            <person name="Steenwyk J.L."/>
            <person name="Rokas A."/>
            <person name="Carro J."/>
            <person name="Camarero S."/>
            <person name="Ferreira P."/>
            <person name="Molpeceres G."/>
            <person name="Ruiz-Duenas F.J."/>
            <person name="Serrano A."/>
            <person name="Henrissat B."/>
            <person name="Drula E."/>
            <person name="Hughes K.W."/>
            <person name="Mata J.L."/>
            <person name="Ishikawa N.K."/>
            <person name="Vargas-Isla R."/>
            <person name="Ushijima S."/>
            <person name="Smith C.A."/>
            <person name="Ahrendt S."/>
            <person name="Andreopoulos W."/>
            <person name="He G."/>
            <person name="Labutti K."/>
            <person name="Lipzen A."/>
            <person name="Ng V."/>
            <person name="Sandor L."/>
            <person name="Barry K."/>
            <person name="Martinez A.T."/>
            <person name="Xiao Y."/>
            <person name="Gibbons J.G."/>
            <person name="Terashima K."/>
            <person name="Hibbett D.S."/>
            <person name="Grigoriev I.V."/>
        </authorList>
    </citation>
    <scope>NUCLEOTIDE SEQUENCE</scope>
    <source>
        <strain evidence="1">TFB10827</strain>
    </source>
</reference>
<evidence type="ECO:0000313" key="2">
    <source>
        <dbReference type="Proteomes" id="UP001163828"/>
    </source>
</evidence>
<accession>A0ABQ8Q161</accession>
<keyword evidence="2" id="KW-1185">Reference proteome</keyword>
<comment type="caution">
    <text evidence="1">The sequence shown here is derived from an EMBL/GenBank/DDBJ whole genome shotgun (WGS) entry which is preliminary data.</text>
</comment>
<dbReference type="EMBL" id="MU790849">
    <property type="protein sequence ID" value="KAJ3992503.1"/>
    <property type="molecule type" value="Genomic_DNA"/>
</dbReference>
<evidence type="ECO:0000313" key="1">
    <source>
        <dbReference type="EMBL" id="KAJ3992503.1"/>
    </source>
</evidence>
<organism evidence="1 2">
    <name type="scientific">Lentinula boryana</name>
    <dbReference type="NCBI Taxonomy" id="40481"/>
    <lineage>
        <taxon>Eukaryota</taxon>
        <taxon>Fungi</taxon>
        <taxon>Dikarya</taxon>
        <taxon>Basidiomycota</taxon>
        <taxon>Agaricomycotina</taxon>
        <taxon>Agaricomycetes</taxon>
        <taxon>Agaricomycetidae</taxon>
        <taxon>Agaricales</taxon>
        <taxon>Marasmiineae</taxon>
        <taxon>Omphalotaceae</taxon>
        <taxon>Lentinula</taxon>
    </lineage>
</organism>
<evidence type="ECO:0008006" key="3">
    <source>
        <dbReference type="Google" id="ProtNLM"/>
    </source>
</evidence>
<dbReference type="Proteomes" id="UP001163828">
    <property type="component" value="Unassembled WGS sequence"/>
</dbReference>
<name>A0ABQ8Q161_9AGAR</name>